<dbReference type="SUPFAM" id="SSF158682">
    <property type="entry name" value="TerB-like"/>
    <property type="match status" value="1"/>
</dbReference>
<reference evidence="2 3" key="1">
    <citation type="journal article" date="2014" name="Antonie Van Leeuwenhoek">
        <title>Hyphomonas beringensis sp. nov. and Hyphomonas chukchiensis sp. nov., isolated from surface seawater of the Bering Sea and Chukchi Sea.</title>
        <authorList>
            <person name="Li C."/>
            <person name="Lai Q."/>
            <person name="Li G."/>
            <person name="Dong C."/>
            <person name="Wang J."/>
            <person name="Liao Y."/>
            <person name="Shao Z."/>
        </authorList>
    </citation>
    <scope>NUCLEOTIDE SEQUENCE [LARGE SCALE GENOMIC DNA]</scope>
    <source>
        <strain evidence="2 3">VP2</strain>
    </source>
</reference>
<evidence type="ECO:0000259" key="1">
    <source>
        <dbReference type="Pfam" id="PF05099"/>
    </source>
</evidence>
<evidence type="ECO:0000313" key="3">
    <source>
        <dbReference type="Proteomes" id="UP000024816"/>
    </source>
</evidence>
<gene>
    <name evidence="2" type="ORF">HJA_15709</name>
</gene>
<dbReference type="PATRIC" id="fig|1280952.3.peg.3143"/>
<accession>A0A059F6Q6</accession>
<keyword evidence="3" id="KW-1185">Reference proteome</keyword>
<proteinExistence type="predicted"/>
<dbReference type="Pfam" id="PF05099">
    <property type="entry name" value="TerB"/>
    <property type="match status" value="1"/>
</dbReference>
<dbReference type="Proteomes" id="UP000024816">
    <property type="component" value="Unassembled WGS sequence"/>
</dbReference>
<dbReference type="InterPro" id="IPR007791">
    <property type="entry name" value="DjlA_N"/>
</dbReference>
<protein>
    <recommendedName>
        <fullName evidence="1">Co-chaperone DjlA N-terminal domain-containing protein</fullName>
    </recommendedName>
</protein>
<dbReference type="EMBL" id="ARYJ01000014">
    <property type="protein sequence ID" value="KCZ86432.1"/>
    <property type="molecule type" value="Genomic_DNA"/>
</dbReference>
<evidence type="ECO:0000313" key="2">
    <source>
        <dbReference type="EMBL" id="KCZ86432.1"/>
    </source>
</evidence>
<dbReference type="RefSeq" id="WP_051597784.1">
    <property type="nucleotide sequence ID" value="NZ_ARYJ01000014.1"/>
</dbReference>
<dbReference type="eggNOG" id="COG3793">
    <property type="taxonomic scope" value="Bacteria"/>
</dbReference>
<dbReference type="InterPro" id="IPR029024">
    <property type="entry name" value="TerB-like"/>
</dbReference>
<name>A0A059F6Q6_9PROT</name>
<sequence length="167" mass="18775">MGDQQDNSQALFGPITAEKKSGFSMQELVTEFPDHPNDWSIPEAFLCLILSSAFADGRIAEQEQEEIRALSRRSRTLKNLDQNELAQVNRVVLKRRADRPDWLAEACEALPKDMHLAVFAHCLDITLADGVLVPAEAEFLEKLIGLLTITEEEAKLITKVISLKNRF</sequence>
<dbReference type="STRING" id="1280952.HJA_15709"/>
<dbReference type="Gene3D" id="1.10.3680.10">
    <property type="entry name" value="TerB-like"/>
    <property type="match status" value="1"/>
</dbReference>
<comment type="caution">
    <text evidence="2">The sequence shown here is derived from an EMBL/GenBank/DDBJ whole genome shotgun (WGS) entry which is preliminary data.</text>
</comment>
<organism evidence="2 3">
    <name type="scientific">Hyphomonas jannaschiana VP2</name>
    <dbReference type="NCBI Taxonomy" id="1280952"/>
    <lineage>
        <taxon>Bacteria</taxon>
        <taxon>Pseudomonadati</taxon>
        <taxon>Pseudomonadota</taxon>
        <taxon>Alphaproteobacteria</taxon>
        <taxon>Hyphomonadales</taxon>
        <taxon>Hyphomonadaceae</taxon>
        <taxon>Hyphomonas</taxon>
    </lineage>
</organism>
<dbReference type="CDD" id="cd07176">
    <property type="entry name" value="terB"/>
    <property type="match status" value="1"/>
</dbReference>
<dbReference type="AlphaFoldDB" id="A0A059F6Q6"/>
<dbReference type="OrthoDB" id="7618382at2"/>
<feature type="domain" description="Co-chaperone DjlA N-terminal" evidence="1">
    <location>
        <begin position="44"/>
        <end position="156"/>
    </location>
</feature>